<dbReference type="InterPro" id="IPR002938">
    <property type="entry name" value="FAD-bd"/>
</dbReference>
<name>A0A1G7YZN5_9FLAO</name>
<dbReference type="Proteomes" id="UP000199296">
    <property type="component" value="Unassembled WGS sequence"/>
</dbReference>
<accession>A0A1G7YZN5</accession>
<dbReference type="PRINTS" id="PR00420">
    <property type="entry name" value="RNGMNOXGNASE"/>
</dbReference>
<dbReference type="SUPFAM" id="SSF51905">
    <property type="entry name" value="FAD/NAD(P)-binding domain"/>
    <property type="match status" value="1"/>
</dbReference>
<dbReference type="PANTHER" id="PTHR42685">
    <property type="entry name" value="GERANYLGERANYL DIPHOSPHATE REDUCTASE"/>
    <property type="match status" value="1"/>
</dbReference>
<gene>
    <name evidence="2" type="ORF">SAMN04488027_11530</name>
</gene>
<reference evidence="2 3" key="1">
    <citation type="submission" date="2016-10" db="EMBL/GenBank/DDBJ databases">
        <authorList>
            <person name="de Groot N.N."/>
        </authorList>
    </citation>
    <scope>NUCLEOTIDE SEQUENCE [LARGE SCALE GENOMIC DNA]</scope>
    <source>
        <strain evidence="2 3">DSM 19803</strain>
    </source>
</reference>
<dbReference type="Pfam" id="PF01494">
    <property type="entry name" value="FAD_binding_3"/>
    <property type="match status" value="1"/>
</dbReference>
<dbReference type="RefSeq" id="WP_093369681.1">
    <property type="nucleotide sequence ID" value="NZ_FNCW01000015.1"/>
</dbReference>
<dbReference type="EMBL" id="FNCW01000015">
    <property type="protein sequence ID" value="SDH01340.1"/>
    <property type="molecule type" value="Genomic_DNA"/>
</dbReference>
<keyword evidence="3" id="KW-1185">Reference proteome</keyword>
<organism evidence="2 3">
    <name type="scientific">Psychroflexus sediminis</name>
    <dbReference type="NCBI Taxonomy" id="470826"/>
    <lineage>
        <taxon>Bacteria</taxon>
        <taxon>Pseudomonadati</taxon>
        <taxon>Bacteroidota</taxon>
        <taxon>Flavobacteriia</taxon>
        <taxon>Flavobacteriales</taxon>
        <taxon>Flavobacteriaceae</taxon>
        <taxon>Psychroflexus</taxon>
    </lineage>
</organism>
<feature type="domain" description="FAD-binding" evidence="1">
    <location>
        <begin position="4"/>
        <end position="305"/>
    </location>
</feature>
<dbReference type="PANTHER" id="PTHR42685:SF22">
    <property type="entry name" value="CONDITIONED MEDIUM FACTOR RECEPTOR 1"/>
    <property type="match status" value="1"/>
</dbReference>
<dbReference type="Gene3D" id="3.50.50.60">
    <property type="entry name" value="FAD/NAD(P)-binding domain"/>
    <property type="match status" value="1"/>
</dbReference>
<dbReference type="OrthoDB" id="1142316at2"/>
<dbReference type="AlphaFoldDB" id="A0A1G7YZN5"/>
<sequence length="371" mass="41950">MNIYDVIIIGGGLAGLTSAIDLSINGFEVLLIEKDEYPKHKVCGEYVSNEVLPYLKRLGVDISKTKADQIQRLVLSNRKGNSVRVELPLGGFGMSRYALDNLMYEKAKSSGVEFKFETVTDVAFEDHHFCIKTHSAEFYAELAIGSFGKRSTLDKKLDRDFIHNKTPWIGIKAHYQNDDFPDGEVQLHNFEGGYSGLSKTETGAVNFCYLAHYDSFKQERSVEDFNKNIVAQNPKLNSFLNNADLLFDKHLAISQVSFQNKNAVENHMLMAGDSAGLIHPLCGNGMAMAIHSAKLLSDEIKNYKNHRSRYQLEKNYTQIWKQTFRKRLIFGSLFQNILLQPKLTNIGMLAVSKSPYLLKKMIQQTHGKPIL</sequence>
<proteinExistence type="predicted"/>
<dbReference type="InterPro" id="IPR050407">
    <property type="entry name" value="Geranylgeranyl_reductase"/>
</dbReference>
<evidence type="ECO:0000313" key="2">
    <source>
        <dbReference type="EMBL" id="SDH01340.1"/>
    </source>
</evidence>
<evidence type="ECO:0000313" key="3">
    <source>
        <dbReference type="Proteomes" id="UP000199296"/>
    </source>
</evidence>
<dbReference type="STRING" id="470826.SAMN04488027_11530"/>
<dbReference type="InterPro" id="IPR036188">
    <property type="entry name" value="FAD/NAD-bd_sf"/>
</dbReference>
<evidence type="ECO:0000259" key="1">
    <source>
        <dbReference type="Pfam" id="PF01494"/>
    </source>
</evidence>
<protein>
    <submittedName>
        <fullName evidence="2">Dehydrogenase (Flavoprotein)</fullName>
    </submittedName>
</protein>
<dbReference type="GO" id="GO:0071949">
    <property type="term" value="F:FAD binding"/>
    <property type="evidence" value="ECO:0007669"/>
    <property type="project" value="InterPro"/>
</dbReference>